<evidence type="ECO:0000256" key="4">
    <source>
        <dbReference type="ARBA" id="ARBA00022554"/>
    </source>
</evidence>
<reference evidence="11 12" key="1">
    <citation type="submission" date="2011-02" db="EMBL/GenBank/DDBJ databases">
        <title>The Genome Sequence of Sphaeroforma arctica JP610.</title>
        <authorList>
            <consortium name="The Broad Institute Genome Sequencing Platform"/>
            <person name="Russ C."/>
            <person name="Cuomo C."/>
            <person name="Young S.K."/>
            <person name="Zeng Q."/>
            <person name="Gargeya S."/>
            <person name="Alvarado L."/>
            <person name="Berlin A."/>
            <person name="Chapman S.B."/>
            <person name="Chen Z."/>
            <person name="Freedman E."/>
            <person name="Gellesch M."/>
            <person name="Goldberg J."/>
            <person name="Griggs A."/>
            <person name="Gujja S."/>
            <person name="Heilman E."/>
            <person name="Heiman D."/>
            <person name="Howarth C."/>
            <person name="Mehta T."/>
            <person name="Neiman D."/>
            <person name="Pearson M."/>
            <person name="Roberts A."/>
            <person name="Saif S."/>
            <person name="Shea T."/>
            <person name="Shenoy N."/>
            <person name="Sisk P."/>
            <person name="Stolte C."/>
            <person name="Sykes S."/>
            <person name="White J."/>
            <person name="Yandava C."/>
            <person name="Burger G."/>
            <person name="Gray M.W."/>
            <person name="Holland P.W.H."/>
            <person name="King N."/>
            <person name="Lang F.B.F."/>
            <person name="Roger A.J."/>
            <person name="Ruiz-Trillo I."/>
            <person name="Haas B."/>
            <person name="Nusbaum C."/>
            <person name="Birren B."/>
        </authorList>
    </citation>
    <scope>NUCLEOTIDE SEQUENCE [LARGE SCALE GENOMIC DNA]</scope>
    <source>
        <strain evidence="11 12">JP610</strain>
    </source>
</reference>
<dbReference type="GO" id="GO:0005313">
    <property type="term" value="F:L-glutamate transmembrane transporter activity"/>
    <property type="evidence" value="ECO:0007669"/>
    <property type="project" value="TreeGrafter"/>
</dbReference>
<protein>
    <recommendedName>
        <fullName evidence="10">Amino acid transporter transmembrane domain-containing protein</fullName>
    </recommendedName>
</protein>
<feature type="domain" description="Amino acid transporter transmembrane" evidence="10">
    <location>
        <begin position="21"/>
        <end position="429"/>
    </location>
</feature>
<dbReference type="AlphaFoldDB" id="A0A0L0FYZ7"/>
<evidence type="ECO:0000256" key="7">
    <source>
        <dbReference type="ARBA" id="ARBA00022989"/>
    </source>
</evidence>
<feature type="transmembrane region" description="Helical" evidence="9">
    <location>
        <begin position="349"/>
        <end position="368"/>
    </location>
</feature>
<keyword evidence="8 9" id="KW-0472">Membrane</keyword>
<evidence type="ECO:0000256" key="5">
    <source>
        <dbReference type="ARBA" id="ARBA00022692"/>
    </source>
</evidence>
<evidence type="ECO:0000256" key="8">
    <source>
        <dbReference type="ARBA" id="ARBA00023136"/>
    </source>
</evidence>
<dbReference type="GeneID" id="25906993"/>
<dbReference type="RefSeq" id="XP_014155080.1">
    <property type="nucleotide sequence ID" value="XM_014299605.1"/>
</dbReference>
<dbReference type="Pfam" id="PF01490">
    <property type="entry name" value="Aa_trans"/>
    <property type="match status" value="1"/>
</dbReference>
<feature type="transmembrane region" description="Helical" evidence="9">
    <location>
        <begin position="303"/>
        <end position="321"/>
    </location>
</feature>
<dbReference type="GO" id="GO:0005302">
    <property type="term" value="F:L-tyrosine transmembrane transporter activity"/>
    <property type="evidence" value="ECO:0007669"/>
    <property type="project" value="TreeGrafter"/>
</dbReference>
<dbReference type="GO" id="GO:0015189">
    <property type="term" value="F:L-lysine transmembrane transporter activity"/>
    <property type="evidence" value="ECO:0007669"/>
    <property type="project" value="TreeGrafter"/>
</dbReference>
<keyword evidence="12" id="KW-1185">Reference proteome</keyword>
<dbReference type="GO" id="GO:0005290">
    <property type="term" value="F:L-histidine transmembrane transporter activity"/>
    <property type="evidence" value="ECO:0007669"/>
    <property type="project" value="TreeGrafter"/>
</dbReference>
<dbReference type="InterPro" id="IPR013057">
    <property type="entry name" value="AA_transpt_TM"/>
</dbReference>
<proteinExistence type="inferred from homology"/>
<dbReference type="GO" id="GO:0061459">
    <property type="term" value="F:L-arginine transmembrane transporter activity"/>
    <property type="evidence" value="ECO:0007669"/>
    <property type="project" value="TreeGrafter"/>
</dbReference>
<dbReference type="OrthoDB" id="438545at2759"/>
<dbReference type="EMBL" id="KQ242060">
    <property type="protein sequence ID" value="KNC81178.1"/>
    <property type="molecule type" value="Genomic_DNA"/>
</dbReference>
<keyword evidence="6" id="KW-0029">Amino-acid transport</keyword>
<dbReference type="eggNOG" id="KOG1305">
    <property type="taxonomic scope" value="Eukaryota"/>
</dbReference>
<feature type="transmembrane region" description="Helical" evidence="9">
    <location>
        <begin position="177"/>
        <end position="195"/>
    </location>
</feature>
<keyword evidence="5 9" id="KW-0812">Transmembrane</keyword>
<evidence type="ECO:0000256" key="3">
    <source>
        <dbReference type="ARBA" id="ARBA00022448"/>
    </source>
</evidence>
<dbReference type="Proteomes" id="UP000054560">
    <property type="component" value="Unassembled WGS sequence"/>
</dbReference>
<feature type="transmembrane region" description="Helical" evidence="9">
    <location>
        <begin position="49"/>
        <end position="74"/>
    </location>
</feature>
<dbReference type="GO" id="GO:0015194">
    <property type="term" value="F:L-serine transmembrane transporter activity"/>
    <property type="evidence" value="ECO:0007669"/>
    <property type="project" value="TreeGrafter"/>
</dbReference>
<evidence type="ECO:0000256" key="2">
    <source>
        <dbReference type="ARBA" id="ARBA00008066"/>
    </source>
</evidence>
<dbReference type="STRING" id="667725.A0A0L0FYZ7"/>
<dbReference type="GO" id="GO:0005774">
    <property type="term" value="C:vacuolar membrane"/>
    <property type="evidence" value="ECO:0007669"/>
    <property type="project" value="UniProtKB-SubCell"/>
</dbReference>
<comment type="subcellular location">
    <subcellularLocation>
        <location evidence="1">Vacuole membrane</location>
        <topology evidence="1">Multi-pass membrane protein</topology>
    </subcellularLocation>
</comment>
<feature type="transmembrane region" description="Helical" evidence="9">
    <location>
        <begin position="228"/>
        <end position="248"/>
    </location>
</feature>
<evidence type="ECO:0000313" key="11">
    <source>
        <dbReference type="EMBL" id="KNC81178.1"/>
    </source>
</evidence>
<comment type="similarity">
    <text evidence="2">Belongs to the amino acid/polyamine transporter 2 family.</text>
</comment>
<keyword evidence="7 9" id="KW-1133">Transmembrane helix</keyword>
<name>A0A0L0FYZ7_9EUKA</name>
<accession>A0A0L0FYZ7</accession>
<evidence type="ECO:0000256" key="1">
    <source>
        <dbReference type="ARBA" id="ARBA00004128"/>
    </source>
</evidence>
<keyword evidence="3" id="KW-0813">Transport</keyword>
<keyword evidence="4" id="KW-0926">Vacuole</keyword>
<feature type="transmembrane region" description="Helical" evidence="9">
    <location>
        <begin position="260"/>
        <end position="283"/>
    </location>
</feature>
<dbReference type="PANTHER" id="PTHR22950">
    <property type="entry name" value="AMINO ACID TRANSPORTER"/>
    <property type="match status" value="1"/>
</dbReference>
<gene>
    <name evidence="11" type="ORF">SARC_06489</name>
</gene>
<evidence type="ECO:0000259" key="10">
    <source>
        <dbReference type="Pfam" id="PF01490"/>
    </source>
</evidence>
<feature type="transmembrane region" description="Helical" evidence="9">
    <location>
        <begin position="408"/>
        <end position="431"/>
    </location>
</feature>
<evidence type="ECO:0000256" key="9">
    <source>
        <dbReference type="SAM" id="Phobius"/>
    </source>
</evidence>
<evidence type="ECO:0000256" key="6">
    <source>
        <dbReference type="ARBA" id="ARBA00022970"/>
    </source>
</evidence>
<organism evidence="11 12">
    <name type="scientific">Sphaeroforma arctica JP610</name>
    <dbReference type="NCBI Taxonomy" id="667725"/>
    <lineage>
        <taxon>Eukaryota</taxon>
        <taxon>Ichthyosporea</taxon>
        <taxon>Ichthyophonida</taxon>
        <taxon>Sphaeroforma</taxon>
    </lineage>
</organism>
<dbReference type="PANTHER" id="PTHR22950:SF678">
    <property type="entry name" value="VACUOLAR AMINO ACID TRANSPORTER 5-RELATED"/>
    <property type="match status" value="1"/>
</dbReference>
<feature type="transmembrane region" description="Helical" evidence="9">
    <location>
        <begin position="374"/>
        <end position="396"/>
    </location>
</feature>
<sequence length="432" mass="47225">MSDESLNLIPRQRASSLKTHDGTPTASILNLVKTILGASLLALPNAIQAGGYLVGFILLGMSASAAVFGLDILAHCARNMEHTKSRDSTYGGIALDLVPSMGKFIDFAVAIKCFGVSISYLIIVGDLLPDVAREWGLAEYMDGLLAERHFWITVVFLFVAVPLATLKHLDSLRVWSLIGNIAALFLVFVVFISSFNTSLNPCHQDPLPVNIAEQCAAPNVPFVPTIQILKYVSIFIFGFTCHQNIFTIHNEIEDNGRQNMRYVIVSSIATTLCIYIVLLGSSLNTFGPTIDKDLLKMYPKSTLMTICRLCITLLVVTSYPLQTHPCRDNITHLLAKVFPRMDVFHSARIYYGITGAICLSGYIVAICVTDLSKVLAVVGATASTFITYILPGLFYTKLHQNDGWTTRRIGAAVLFCAGLTVMTVCLTAIFVL</sequence>
<evidence type="ECO:0000313" key="12">
    <source>
        <dbReference type="Proteomes" id="UP000054560"/>
    </source>
</evidence>
<feature type="transmembrane region" description="Helical" evidence="9">
    <location>
        <begin position="148"/>
        <end position="165"/>
    </location>
</feature>
<feature type="transmembrane region" description="Helical" evidence="9">
    <location>
        <begin position="107"/>
        <end position="128"/>
    </location>
</feature>